<comment type="caution">
    <text evidence="8">The sequence shown here is derived from an EMBL/GenBank/DDBJ whole genome shotgun (WGS) entry which is preliminary data.</text>
</comment>
<dbReference type="PANTHER" id="PTHR43711:SF31">
    <property type="entry name" value="HISTIDINE KINASE"/>
    <property type="match status" value="1"/>
</dbReference>
<keyword evidence="6" id="KW-1133">Transmembrane helix</keyword>
<sequence length="472" mass="52364">MNDTAAVPDWREYRLAQIKRRLNLVYAAVLMFFIIYSILDYLLFPARVAAVTVSLRLLVVTPCMLLVLWAHHRDWPYNRFLTVYAGSYLAAGLSVVAVITISHLNAVPVPYDGLFLALAFGYYLIALPVLLASLISFGYTLVYLALAWAYDFAHISWLLEAYFLLSANILGVIGAILLERSERQNFRQLCYIESARKRAVQDNRSKTRFLASASHDLRQPLGAIQLLLSGLGDQVRALPEARPVQQSSRAQGEPPSPNVEELLMIVQHLKLSSDLLQRQLRSFLDLSSLELGVISPALQRFGLNDVLRGLEAEFPTFLFSVEDGDVDRPDIVLASDRSLFERICSNLMDNAVKHARATRHELTVRLPKQAGDSLVLAICDNGTGLSKELIAHINDPPEDRSEFFANAKGTGLGLVTATELARLLGMQIRASRIMASSGPETSGIERRGGTQLIIEVPSDLFDDGCELEKQIA</sequence>
<dbReference type="InterPro" id="IPR003661">
    <property type="entry name" value="HisK_dim/P_dom"/>
</dbReference>
<dbReference type="Pfam" id="PF02518">
    <property type="entry name" value="HATPase_c"/>
    <property type="match status" value="1"/>
</dbReference>
<keyword evidence="9" id="KW-1185">Reference proteome</keyword>
<dbReference type="CDD" id="cd00082">
    <property type="entry name" value="HisKA"/>
    <property type="match status" value="1"/>
</dbReference>
<feature type="domain" description="Histidine kinase" evidence="7">
    <location>
        <begin position="212"/>
        <end position="460"/>
    </location>
</feature>
<organism evidence="8 9">
    <name type="scientific">Allohahella marinimesophila</name>
    <dbReference type="NCBI Taxonomy" id="1054972"/>
    <lineage>
        <taxon>Bacteria</taxon>
        <taxon>Pseudomonadati</taxon>
        <taxon>Pseudomonadota</taxon>
        <taxon>Gammaproteobacteria</taxon>
        <taxon>Oceanospirillales</taxon>
        <taxon>Hahellaceae</taxon>
        <taxon>Allohahella</taxon>
    </lineage>
</organism>
<dbReference type="SUPFAM" id="SSF55874">
    <property type="entry name" value="ATPase domain of HSP90 chaperone/DNA topoisomerase II/histidine kinase"/>
    <property type="match status" value="1"/>
</dbReference>
<dbReference type="EC" id="2.7.13.3" evidence="2"/>
<keyword evidence="6" id="KW-0472">Membrane</keyword>
<keyword evidence="6" id="KW-0812">Transmembrane</keyword>
<dbReference type="Gene3D" id="3.30.565.10">
    <property type="entry name" value="Histidine kinase-like ATPase, C-terminal domain"/>
    <property type="match status" value="1"/>
</dbReference>
<keyword evidence="4" id="KW-0418">Kinase</keyword>
<feature type="transmembrane region" description="Helical" evidence="6">
    <location>
        <begin position="122"/>
        <end position="150"/>
    </location>
</feature>
<feature type="transmembrane region" description="Helical" evidence="6">
    <location>
        <begin position="157"/>
        <end position="178"/>
    </location>
</feature>
<dbReference type="PROSITE" id="PS50109">
    <property type="entry name" value="HIS_KIN"/>
    <property type="match status" value="1"/>
</dbReference>
<evidence type="ECO:0000256" key="6">
    <source>
        <dbReference type="SAM" id="Phobius"/>
    </source>
</evidence>
<evidence type="ECO:0000259" key="7">
    <source>
        <dbReference type="PROSITE" id="PS50109"/>
    </source>
</evidence>
<evidence type="ECO:0000256" key="2">
    <source>
        <dbReference type="ARBA" id="ARBA00012438"/>
    </source>
</evidence>
<dbReference type="InterPro" id="IPR005467">
    <property type="entry name" value="His_kinase_dom"/>
</dbReference>
<dbReference type="InterPro" id="IPR050736">
    <property type="entry name" value="Sensor_HK_Regulatory"/>
</dbReference>
<protein>
    <recommendedName>
        <fullName evidence="2">histidine kinase</fullName>
        <ecNumber evidence="2">2.7.13.3</ecNumber>
    </recommendedName>
</protein>
<dbReference type="Proteomes" id="UP001501337">
    <property type="component" value="Unassembled WGS sequence"/>
</dbReference>
<evidence type="ECO:0000256" key="5">
    <source>
        <dbReference type="ARBA" id="ARBA00023012"/>
    </source>
</evidence>
<dbReference type="SMART" id="SM00388">
    <property type="entry name" value="HisKA"/>
    <property type="match status" value="1"/>
</dbReference>
<feature type="transmembrane region" description="Helical" evidence="6">
    <location>
        <begin position="24"/>
        <end position="44"/>
    </location>
</feature>
<dbReference type="SMART" id="SM00387">
    <property type="entry name" value="HATPase_c"/>
    <property type="match status" value="1"/>
</dbReference>
<keyword evidence="5" id="KW-0902">Two-component regulatory system</keyword>
<evidence type="ECO:0000313" key="8">
    <source>
        <dbReference type="EMBL" id="GAA3951951.1"/>
    </source>
</evidence>
<gene>
    <name evidence="8" type="ORF">GCM10022278_08750</name>
</gene>
<dbReference type="InterPro" id="IPR036890">
    <property type="entry name" value="HATPase_C_sf"/>
</dbReference>
<dbReference type="RefSeq" id="WP_344803640.1">
    <property type="nucleotide sequence ID" value="NZ_BAABBO010000001.1"/>
</dbReference>
<evidence type="ECO:0000256" key="1">
    <source>
        <dbReference type="ARBA" id="ARBA00000085"/>
    </source>
</evidence>
<dbReference type="EMBL" id="BAABBO010000001">
    <property type="protein sequence ID" value="GAA3951951.1"/>
    <property type="molecule type" value="Genomic_DNA"/>
</dbReference>
<evidence type="ECO:0000256" key="4">
    <source>
        <dbReference type="ARBA" id="ARBA00022777"/>
    </source>
</evidence>
<dbReference type="SUPFAM" id="SSF47384">
    <property type="entry name" value="Homodimeric domain of signal transducing histidine kinase"/>
    <property type="match status" value="1"/>
</dbReference>
<evidence type="ECO:0000313" key="9">
    <source>
        <dbReference type="Proteomes" id="UP001501337"/>
    </source>
</evidence>
<dbReference type="Pfam" id="PF00512">
    <property type="entry name" value="HisKA"/>
    <property type="match status" value="1"/>
</dbReference>
<name>A0ABP7NQ92_9GAMM</name>
<reference evidence="9" key="1">
    <citation type="journal article" date="2019" name="Int. J. Syst. Evol. Microbiol.">
        <title>The Global Catalogue of Microorganisms (GCM) 10K type strain sequencing project: providing services to taxonomists for standard genome sequencing and annotation.</title>
        <authorList>
            <consortium name="The Broad Institute Genomics Platform"/>
            <consortium name="The Broad Institute Genome Sequencing Center for Infectious Disease"/>
            <person name="Wu L."/>
            <person name="Ma J."/>
        </authorList>
    </citation>
    <scope>NUCLEOTIDE SEQUENCE [LARGE SCALE GENOMIC DNA]</scope>
    <source>
        <strain evidence="9">JCM 17555</strain>
    </source>
</reference>
<accession>A0ABP7NQ92</accession>
<dbReference type="InterPro" id="IPR036097">
    <property type="entry name" value="HisK_dim/P_sf"/>
</dbReference>
<dbReference type="Gene3D" id="1.10.287.130">
    <property type="match status" value="1"/>
</dbReference>
<dbReference type="InterPro" id="IPR003594">
    <property type="entry name" value="HATPase_dom"/>
</dbReference>
<evidence type="ECO:0000256" key="3">
    <source>
        <dbReference type="ARBA" id="ARBA00022679"/>
    </source>
</evidence>
<keyword evidence="3" id="KW-0808">Transferase</keyword>
<comment type="catalytic activity">
    <reaction evidence="1">
        <text>ATP + protein L-histidine = ADP + protein N-phospho-L-histidine.</text>
        <dbReference type="EC" id="2.7.13.3"/>
    </reaction>
</comment>
<dbReference type="PANTHER" id="PTHR43711">
    <property type="entry name" value="TWO-COMPONENT HISTIDINE KINASE"/>
    <property type="match status" value="1"/>
</dbReference>
<proteinExistence type="predicted"/>
<feature type="transmembrane region" description="Helical" evidence="6">
    <location>
        <begin position="81"/>
        <end position="102"/>
    </location>
</feature>
<feature type="transmembrane region" description="Helical" evidence="6">
    <location>
        <begin position="50"/>
        <end position="69"/>
    </location>
</feature>